<name>A0A0T9Q8T2_9GAMM</name>
<dbReference type="Proteomes" id="UP000045840">
    <property type="component" value="Unassembled WGS sequence"/>
</dbReference>
<organism evidence="1 4">
    <name type="scientific">Yersinia pekkanenii</name>
    <dbReference type="NCBI Taxonomy" id="1288385"/>
    <lineage>
        <taxon>Bacteria</taxon>
        <taxon>Pseudomonadati</taxon>
        <taxon>Pseudomonadota</taxon>
        <taxon>Gammaproteobacteria</taxon>
        <taxon>Enterobacterales</taxon>
        <taxon>Yersiniaceae</taxon>
        <taxon>Yersinia</taxon>
    </lineage>
</organism>
<accession>A0A0T9Q8T2</accession>
<evidence type="ECO:0000313" key="2">
    <source>
        <dbReference type="EMBL" id="CRY63576.1"/>
    </source>
</evidence>
<dbReference type="EMBL" id="CQAZ01000024">
    <property type="protein sequence ID" value="CNI00892.1"/>
    <property type="molecule type" value="Genomic_DNA"/>
</dbReference>
<reference evidence="2 3" key="1">
    <citation type="submission" date="2015-03" db="EMBL/GenBank/DDBJ databases">
        <authorList>
            <consortium name="Pathogen Informatics"/>
            <person name="Murphy D."/>
        </authorList>
    </citation>
    <scope>NUCLEOTIDE SEQUENCE [LARGE SCALE GENOMIC DNA]</scope>
    <source>
        <strain evidence="3">type strain: CIP110230</strain>
        <strain evidence="2">Type strain: CIP110230</strain>
    </source>
</reference>
<protein>
    <submittedName>
        <fullName evidence="1">Uncharacterized protein</fullName>
    </submittedName>
</protein>
<dbReference type="STRING" id="1288385.ERS137968_00301"/>
<gene>
    <name evidence="1" type="ORF">ERS008529_02786</name>
    <name evidence="2" type="ORF">ERS137968_00301</name>
</gene>
<dbReference type="AlphaFoldDB" id="A0A0T9Q8T2"/>
<proteinExistence type="predicted"/>
<reference evidence="4" key="3">
    <citation type="submission" date="2015-03" db="EMBL/GenBank/DDBJ databases">
        <authorList>
            <consortium name="Pathogen Informatics"/>
        </authorList>
    </citation>
    <scope>NUCLEOTIDE SEQUENCE [LARGE SCALE GENOMIC DNA]</scope>
    <source>
        <strain evidence="4">A125KOH2</strain>
    </source>
</reference>
<dbReference type="EMBL" id="CWJL01000001">
    <property type="protein sequence ID" value="CRY63576.1"/>
    <property type="molecule type" value="Genomic_DNA"/>
</dbReference>
<evidence type="ECO:0000313" key="4">
    <source>
        <dbReference type="Proteomes" id="UP000045840"/>
    </source>
</evidence>
<dbReference type="Proteomes" id="UP000044625">
    <property type="component" value="Unassembled WGS sequence"/>
</dbReference>
<sequence length="48" mass="5797">MSSNQNKPPMHYAQYWHLQLTKKKHKQQNEAMRILFTQNMYGLNTCIT</sequence>
<reference evidence="1" key="2">
    <citation type="submission" date="2015-03" db="EMBL/GenBank/DDBJ databases">
        <authorList>
            <person name="Murphy D."/>
        </authorList>
    </citation>
    <scope>NUCLEOTIDE SEQUENCE [LARGE SCALE GENOMIC DNA]</scope>
    <source>
        <strain evidence="1">A125KOH2</strain>
    </source>
</reference>
<evidence type="ECO:0000313" key="1">
    <source>
        <dbReference type="EMBL" id="CNI00892.1"/>
    </source>
</evidence>
<keyword evidence="3" id="KW-1185">Reference proteome</keyword>
<evidence type="ECO:0000313" key="3">
    <source>
        <dbReference type="Proteomes" id="UP000044625"/>
    </source>
</evidence>